<feature type="region of interest" description="Disordered" evidence="1">
    <location>
        <begin position="215"/>
        <end position="250"/>
    </location>
</feature>
<gene>
    <name evidence="2" type="ORF">PCANC_03723</name>
</gene>
<proteinExistence type="predicted"/>
<dbReference type="AlphaFoldDB" id="A0A2N5VXU9"/>
<organism evidence="2 3">
    <name type="scientific">Puccinia coronata f. sp. avenae</name>
    <dbReference type="NCBI Taxonomy" id="200324"/>
    <lineage>
        <taxon>Eukaryota</taxon>
        <taxon>Fungi</taxon>
        <taxon>Dikarya</taxon>
        <taxon>Basidiomycota</taxon>
        <taxon>Pucciniomycotina</taxon>
        <taxon>Pucciniomycetes</taxon>
        <taxon>Pucciniales</taxon>
        <taxon>Pucciniaceae</taxon>
        <taxon>Puccinia</taxon>
    </lineage>
</organism>
<feature type="compositionally biased region" description="Polar residues" evidence="1">
    <location>
        <begin position="238"/>
        <end position="250"/>
    </location>
</feature>
<accession>A0A2N5VXU9</accession>
<reference evidence="2 3" key="1">
    <citation type="submission" date="2017-11" db="EMBL/GenBank/DDBJ databases">
        <title>De novo assembly and phasing of dikaryotic genomes from two isolates of Puccinia coronata f. sp. avenae, the causal agent of oat crown rust.</title>
        <authorList>
            <person name="Miller M.E."/>
            <person name="Zhang Y."/>
            <person name="Omidvar V."/>
            <person name="Sperschneider J."/>
            <person name="Schwessinger B."/>
            <person name="Raley C."/>
            <person name="Palmer J.M."/>
            <person name="Garnica D."/>
            <person name="Upadhyaya N."/>
            <person name="Rathjen J."/>
            <person name="Taylor J.M."/>
            <person name="Park R.F."/>
            <person name="Dodds P.N."/>
            <person name="Hirsch C.D."/>
            <person name="Kianian S.F."/>
            <person name="Figueroa M."/>
        </authorList>
    </citation>
    <scope>NUCLEOTIDE SEQUENCE [LARGE SCALE GENOMIC DNA]</scope>
    <source>
        <strain evidence="2">12NC29</strain>
    </source>
</reference>
<comment type="caution">
    <text evidence="2">The sequence shown here is derived from an EMBL/GenBank/DDBJ whole genome shotgun (WGS) entry which is preliminary data.</text>
</comment>
<dbReference type="EMBL" id="PGCJ01000041">
    <property type="protein sequence ID" value="PLW54752.1"/>
    <property type="molecule type" value="Genomic_DNA"/>
</dbReference>
<sequence length="250" mass="26106">MAEEAVARVTRRVRSLNTLNTLQGQGAEEPLQTQTPRQAESRPAESQGGVSTGAGGNPKSAAVTPSTDAPNRVVIPGGESTTVVGVVESVAIEPASEDIVEGPMINVVAPTGQGQVANAQDNVPDVYRNVLSAANVVVTEAPTKSVAPKLDIDQLWDKISESITKGDREVKPKTASQLEYINGAIPNHFDVGFAPSSRGARTAVFERWLDRHCQTKAPAGGSDRPVQSVPGTGRTGPAGTSRTNLSNQLP</sequence>
<evidence type="ECO:0000313" key="2">
    <source>
        <dbReference type="EMBL" id="PLW54752.1"/>
    </source>
</evidence>
<feature type="region of interest" description="Disordered" evidence="1">
    <location>
        <begin position="17"/>
        <end position="76"/>
    </location>
</feature>
<keyword evidence="3" id="KW-1185">Reference proteome</keyword>
<dbReference type="PROSITE" id="PS01236">
    <property type="entry name" value="PDXT_SNO_1"/>
    <property type="match status" value="1"/>
</dbReference>
<dbReference type="InterPro" id="IPR021196">
    <property type="entry name" value="PdxT/SNO_CS"/>
</dbReference>
<dbReference type="Proteomes" id="UP000235388">
    <property type="component" value="Unassembled WGS sequence"/>
</dbReference>
<evidence type="ECO:0000256" key="1">
    <source>
        <dbReference type="SAM" id="MobiDB-lite"/>
    </source>
</evidence>
<name>A0A2N5VXU9_9BASI</name>
<protein>
    <submittedName>
        <fullName evidence="2">Uncharacterized protein</fullName>
    </submittedName>
</protein>
<evidence type="ECO:0000313" key="3">
    <source>
        <dbReference type="Proteomes" id="UP000235388"/>
    </source>
</evidence>